<dbReference type="GO" id="GO:0016851">
    <property type="term" value="F:magnesium chelatase activity"/>
    <property type="evidence" value="ECO:0007669"/>
    <property type="project" value="UniProtKB-EC"/>
</dbReference>
<name>A0A166DIM5_9EURY</name>
<reference evidence="1 2" key="1">
    <citation type="submission" date="2016-04" db="EMBL/GenBank/DDBJ databases">
        <title>Genome sequence of Methanobrevibacter cuticularis DSM 11139.</title>
        <authorList>
            <person name="Poehlein A."/>
            <person name="Seedorf H."/>
            <person name="Daniel R."/>
        </authorList>
    </citation>
    <scope>NUCLEOTIDE SEQUENCE [LARGE SCALE GENOMIC DNA]</scope>
    <source>
        <strain evidence="1 2">DSM 11139</strain>
    </source>
</reference>
<dbReference type="Proteomes" id="UP000077275">
    <property type="component" value="Unassembled WGS sequence"/>
</dbReference>
<accession>A0A166DIM5</accession>
<evidence type="ECO:0000313" key="1">
    <source>
        <dbReference type="EMBL" id="KZX15641.1"/>
    </source>
</evidence>
<protein>
    <submittedName>
        <fullName evidence="1">Magnesium-chelatase 38 kDa subunit</fullName>
        <ecNumber evidence="1">6.6.1.1</ecNumber>
    </submittedName>
</protein>
<dbReference type="EC" id="6.6.1.1" evidence="1"/>
<evidence type="ECO:0000313" key="2">
    <source>
        <dbReference type="Proteomes" id="UP000077275"/>
    </source>
</evidence>
<sequence length="75" mass="8583">MDVVASRWRIIEREGISISLPSKFIIVGTVNIAERELREQLSDIIGLKIHAYPIEDIANIVKHEIFGNNYIFLFG</sequence>
<organism evidence="1 2">
    <name type="scientific">Methanobrevibacter cuticularis</name>
    <dbReference type="NCBI Taxonomy" id="47311"/>
    <lineage>
        <taxon>Archaea</taxon>
        <taxon>Methanobacteriati</taxon>
        <taxon>Methanobacteriota</taxon>
        <taxon>Methanomada group</taxon>
        <taxon>Methanobacteria</taxon>
        <taxon>Methanobacteriales</taxon>
        <taxon>Methanobacteriaceae</taxon>
        <taxon>Methanobrevibacter</taxon>
    </lineage>
</organism>
<comment type="caution">
    <text evidence="1">The sequence shown here is derived from an EMBL/GenBank/DDBJ whole genome shotgun (WGS) entry which is preliminary data.</text>
</comment>
<dbReference type="AlphaFoldDB" id="A0A166DIM5"/>
<dbReference type="Gene3D" id="3.40.50.300">
    <property type="entry name" value="P-loop containing nucleotide triphosphate hydrolases"/>
    <property type="match status" value="1"/>
</dbReference>
<keyword evidence="2" id="KW-1185">Reference proteome</keyword>
<keyword evidence="1" id="KW-0436">Ligase</keyword>
<gene>
    <name evidence="1" type="primary">bchI_3</name>
    <name evidence="1" type="ORF">MBCUT_13810</name>
</gene>
<proteinExistence type="predicted"/>
<dbReference type="InterPro" id="IPR027417">
    <property type="entry name" value="P-loop_NTPase"/>
</dbReference>
<dbReference type="RefSeq" id="WP_067259954.1">
    <property type="nucleotide sequence ID" value="NZ_LWMW01000112.1"/>
</dbReference>
<dbReference type="EMBL" id="LWMW01000112">
    <property type="protein sequence ID" value="KZX15641.1"/>
    <property type="molecule type" value="Genomic_DNA"/>
</dbReference>
<dbReference type="STRING" id="47311.MBCUT_13810"/>
<dbReference type="PATRIC" id="fig|47311.3.peg.1509"/>